<feature type="domain" description="Neurotransmitter-gated ion-channel ligand-binding" evidence="1">
    <location>
        <begin position="11"/>
        <end position="51"/>
    </location>
</feature>
<protein>
    <recommendedName>
        <fullName evidence="1">Neurotransmitter-gated ion-channel ligand-binding domain-containing protein</fullName>
    </recommendedName>
</protein>
<accession>A0A368GVM0</accession>
<dbReference type="SUPFAM" id="SSF63712">
    <property type="entry name" value="Nicotinic receptor ligand binding domain-like"/>
    <property type="match status" value="1"/>
</dbReference>
<organism evidence="2 3">
    <name type="scientific">Ancylostoma caninum</name>
    <name type="common">Dog hookworm</name>
    <dbReference type="NCBI Taxonomy" id="29170"/>
    <lineage>
        <taxon>Eukaryota</taxon>
        <taxon>Metazoa</taxon>
        <taxon>Ecdysozoa</taxon>
        <taxon>Nematoda</taxon>
        <taxon>Chromadorea</taxon>
        <taxon>Rhabditida</taxon>
        <taxon>Rhabditina</taxon>
        <taxon>Rhabditomorpha</taxon>
        <taxon>Strongyloidea</taxon>
        <taxon>Ancylostomatidae</taxon>
        <taxon>Ancylostomatinae</taxon>
        <taxon>Ancylostoma</taxon>
    </lineage>
</organism>
<comment type="caution">
    <text evidence="2">The sequence shown here is derived from an EMBL/GenBank/DDBJ whole genome shotgun (WGS) entry which is preliminary data.</text>
</comment>
<dbReference type="InterPro" id="IPR036734">
    <property type="entry name" value="Neur_chan_lig-bd_sf"/>
</dbReference>
<evidence type="ECO:0000313" key="3">
    <source>
        <dbReference type="Proteomes" id="UP000252519"/>
    </source>
</evidence>
<dbReference type="GO" id="GO:0016020">
    <property type="term" value="C:membrane"/>
    <property type="evidence" value="ECO:0007669"/>
    <property type="project" value="InterPro"/>
</dbReference>
<sequence length="68" mass="8331">MQQYKIVEILTIWKDRRLSWNASEYGNIKEIIRRKTQLDGKMWLPKIYLSEIFFLDDMFDYKLVDIVA</sequence>
<evidence type="ECO:0000259" key="1">
    <source>
        <dbReference type="Pfam" id="PF02931"/>
    </source>
</evidence>
<keyword evidence="3" id="KW-1185">Reference proteome</keyword>
<proteinExistence type="predicted"/>
<dbReference type="STRING" id="29170.A0A368GVM0"/>
<dbReference type="Pfam" id="PF02931">
    <property type="entry name" value="Neur_chan_LBD"/>
    <property type="match status" value="1"/>
</dbReference>
<gene>
    <name evidence="2" type="ORF">ANCCAN_05549</name>
</gene>
<dbReference type="EMBL" id="JOJR01000047">
    <property type="protein sequence ID" value="RCN48401.1"/>
    <property type="molecule type" value="Genomic_DNA"/>
</dbReference>
<dbReference type="Proteomes" id="UP000252519">
    <property type="component" value="Unassembled WGS sequence"/>
</dbReference>
<evidence type="ECO:0000313" key="2">
    <source>
        <dbReference type="EMBL" id="RCN48401.1"/>
    </source>
</evidence>
<dbReference type="AlphaFoldDB" id="A0A368GVM0"/>
<name>A0A368GVM0_ANCCA</name>
<dbReference type="GO" id="GO:0005230">
    <property type="term" value="F:extracellular ligand-gated monoatomic ion channel activity"/>
    <property type="evidence" value="ECO:0007669"/>
    <property type="project" value="InterPro"/>
</dbReference>
<reference evidence="2 3" key="1">
    <citation type="submission" date="2014-10" db="EMBL/GenBank/DDBJ databases">
        <title>Draft genome of the hookworm Ancylostoma caninum.</title>
        <authorList>
            <person name="Mitreva M."/>
        </authorList>
    </citation>
    <scope>NUCLEOTIDE SEQUENCE [LARGE SCALE GENOMIC DNA]</scope>
    <source>
        <strain evidence="2 3">Baltimore</strain>
    </source>
</reference>
<dbReference type="OrthoDB" id="5975154at2759"/>
<dbReference type="InterPro" id="IPR006202">
    <property type="entry name" value="Neur_chan_lig-bd"/>
</dbReference>
<dbReference type="Gene3D" id="2.70.170.10">
    <property type="entry name" value="Neurotransmitter-gated ion-channel ligand-binding domain"/>
    <property type="match status" value="1"/>
</dbReference>